<dbReference type="RefSeq" id="WP_050672202.1">
    <property type="nucleotide sequence ID" value="NZ_LAIR01000003.1"/>
</dbReference>
<organism evidence="2 3">
    <name type="scientific">Luteipulveratus halotolerans</name>
    <dbReference type="NCBI Taxonomy" id="1631356"/>
    <lineage>
        <taxon>Bacteria</taxon>
        <taxon>Bacillati</taxon>
        <taxon>Actinomycetota</taxon>
        <taxon>Actinomycetes</taxon>
        <taxon>Micrococcales</taxon>
        <taxon>Dermacoccaceae</taxon>
        <taxon>Luteipulveratus</taxon>
    </lineage>
</organism>
<proteinExistence type="predicted"/>
<dbReference type="OrthoDB" id="9964397at2"/>
<dbReference type="Gene3D" id="6.10.180.30">
    <property type="match status" value="1"/>
</dbReference>
<evidence type="ECO:0000313" key="2">
    <source>
        <dbReference type="EMBL" id="KNX35933.1"/>
    </source>
</evidence>
<evidence type="ECO:0000313" key="3">
    <source>
        <dbReference type="Proteomes" id="UP000037397"/>
    </source>
</evidence>
<evidence type="ECO:0008006" key="4">
    <source>
        <dbReference type="Google" id="ProtNLM"/>
    </source>
</evidence>
<dbReference type="EMBL" id="LAIR01000003">
    <property type="protein sequence ID" value="KNX35933.1"/>
    <property type="molecule type" value="Genomic_DNA"/>
</dbReference>
<sequence length="91" mass="10377">MSDEPRRERLATQITASTNQRIRAATVGMQRRVDPGYTLAQLVDEALRSYVTRLEKEHNDGQAWPQLERLRPGRRVSPRRASDGDRSSETG</sequence>
<name>A0A0L6CEJ9_9MICO</name>
<comment type="caution">
    <text evidence="2">The sequence shown here is derived from an EMBL/GenBank/DDBJ whole genome shotgun (WGS) entry which is preliminary data.</text>
</comment>
<keyword evidence="3" id="KW-1185">Reference proteome</keyword>
<protein>
    <recommendedName>
        <fullName evidence="4">Centromere-binding protein ParB C-terminal domain-containing protein</fullName>
    </recommendedName>
</protein>
<feature type="compositionally biased region" description="Basic and acidic residues" evidence="1">
    <location>
        <begin position="80"/>
        <end position="91"/>
    </location>
</feature>
<evidence type="ECO:0000256" key="1">
    <source>
        <dbReference type="SAM" id="MobiDB-lite"/>
    </source>
</evidence>
<dbReference type="AlphaFoldDB" id="A0A0L6CEJ9"/>
<dbReference type="Proteomes" id="UP000037397">
    <property type="component" value="Unassembled WGS sequence"/>
</dbReference>
<gene>
    <name evidence="2" type="ORF">VV01_22015</name>
</gene>
<feature type="region of interest" description="Disordered" evidence="1">
    <location>
        <begin position="56"/>
        <end position="91"/>
    </location>
</feature>
<accession>A0A0L6CEJ9</accession>
<reference evidence="3" key="1">
    <citation type="submission" date="2015-03" db="EMBL/GenBank/DDBJ databases">
        <title>Luteipulveratus halotolerans sp. nov., a novel actinobacterium (Dermacoccaceae) from Sarawak, Malaysia.</title>
        <authorList>
            <person name="Juboi H."/>
            <person name="Basik A."/>
            <person name="Shamsul S.S."/>
            <person name="Arnold P."/>
            <person name="Schmitt E.K."/>
            <person name="Sanglier J.-J."/>
            <person name="Yeo T."/>
        </authorList>
    </citation>
    <scope>NUCLEOTIDE SEQUENCE [LARGE SCALE GENOMIC DNA]</scope>
    <source>
        <strain evidence="3">C296001</strain>
    </source>
</reference>